<reference evidence="1" key="1">
    <citation type="submission" date="2021-01" db="EMBL/GenBank/DDBJ databases">
        <title>Complete genome sequence of Clostridiales bacterium R-7.</title>
        <authorList>
            <person name="Mahoney-Kurpe S.C."/>
            <person name="Palevich N."/>
            <person name="Koike S."/>
            <person name="Moon C.D."/>
            <person name="Attwood G.T."/>
        </authorList>
    </citation>
    <scope>NUCLEOTIDE SEQUENCE</scope>
    <source>
        <strain evidence="1">R-7</strain>
    </source>
</reference>
<proteinExistence type="predicted"/>
<dbReference type="EMBL" id="CP068393">
    <property type="protein sequence ID" value="QUC66034.1"/>
    <property type="molecule type" value="Genomic_DNA"/>
</dbReference>
<organism evidence="1 2">
    <name type="scientific">Aristaeella hokkaidonensis</name>
    <dbReference type="NCBI Taxonomy" id="3046382"/>
    <lineage>
        <taxon>Bacteria</taxon>
        <taxon>Bacillati</taxon>
        <taxon>Bacillota</taxon>
        <taxon>Clostridia</taxon>
        <taxon>Eubacteriales</taxon>
        <taxon>Aristaeellaceae</taxon>
        <taxon>Aristaeella</taxon>
    </lineage>
</organism>
<gene>
    <name evidence="1" type="ORF">JYE49_09140</name>
</gene>
<keyword evidence="2" id="KW-1185">Reference proteome</keyword>
<sequence>MEQKWPLDVTVSFDPYFGEPSRDGIQGAEVLPDGKVHFRIIAKDAKEVVIDRFGTIFPLSKVEDGAWEGTFDMGTGFLYFFLKVDGADVLCPYMPIGYGCCRPMNFVDVPVADMEGWDDLEGVEHGAVTRRYFYSTVTGKTEICLVWTPPAYDPAKAYPVLYLQHGYGENETGWIYQGHAGRIADRLLAEGKMEEMIIVMGNGMAKPKDESQPRDFALFPNIVVKDLIPYIEKNYKVLTDKWHRAMAGLSMGSFHTSVTTLTNPDLFGYAGLFSGFLRAPWNPDEEMPHMKLLHEADKFNESFKVFYRAMGTEDTYWEAFDKDDAYLADKPLNITRETFPGGHDWTVWRRCIRSFLPRIFK</sequence>
<accession>A0AC61N4I2</accession>
<name>A0AC61N4I2_9FIRM</name>
<dbReference type="Proteomes" id="UP000682782">
    <property type="component" value="Chromosome"/>
</dbReference>
<evidence type="ECO:0000313" key="2">
    <source>
        <dbReference type="Proteomes" id="UP000682782"/>
    </source>
</evidence>
<protein>
    <submittedName>
        <fullName evidence="1">Uncharacterized protein</fullName>
    </submittedName>
</protein>
<evidence type="ECO:0000313" key="1">
    <source>
        <dbReference type="EMBL" id="QUC66034.1"/>
    </source>
</evidence>